<keyword evidence="6" id="KW-1185">Reference proteome</keyword>
<dbReference type="Pfam" id="PF13336">
    <property type="entry name" value="AcetylCoA_hyd_C"/>
    <property type="match status" value="1"/>
</dbReference>
<reference evidence="5 6" key="1">
    <citation type="submission" date="2019-04" db="EMBL/GenBank/DDBJ databases">
        <title>Natronomonas sp. F20-122 a newhaloarchaeon isolated from a saline saltern of Isla Bacuta, Huelva, Spain.</title>
        <authorList>
            <person name="Duran-Viseras A."/>
            <person name="Sanchez-Porro C."/>
            <person name="Ventosa A."/>
        </authorList>
    </citation>
    <scope>NUCLEOTIDE SEQUENCE [LARGE SCALE GENOMIC DNA]</scope>
    <source>
        <strain evidence="5 6">F20-122</strain>
    </source>
</reference>
<accession>A0A4U5JA33</accession>
<feature type="domain" description="Acetyl-CoA hydrolase/transferase N-terminal" evidence="3">
    <location>
        <begin position="97"/>
        <end position="178"/>
    </location>
</feature>
<dbReference type="GO" id="GO:0006083">
    <property type="term" value="P:acetate metabolic process"/>
    <property type="evidence" value="ECO:0007669"/>
    <property type="project" value="InterPro"/>
</dbReference>
<protein>
    <submittedName>
        <fullName evidence="5">Uncharacterized protein</fullName>
    </submittedName>
</protein>
<dbReference type="InterPro" id="IPR046433">
    <property type="entry name" value="ActCoA_hydro"/>
</dbReference>
<evidence type="ECO:0000256" key="1">
    <source>
        <dbReference type="ARBA" id="ARBA00009632"/>
    </source>
</evidence>
<dbReference type="InterPro" id="IPR003702">
    <property type="entry name" value="ActCoA_hydro_N"/>
</dbReference>
<comment type="similarity">
    <text evidence="1">Belongs to the acetyl-CoA hydrolase/transferase family.</text>
</comment>
<dbReference type="Pfam" id="PF02550">
    <property type="entry name" value="AcetylCoA_hydro"/>
    <property type="match status" value="1"/>
</dbReference>
<evidence type="ECO:0000313" key="6">
    <source>
        <dbReference type="Proteomes" id="UP000308037"/>
    </source>
</evidence>
<dbReference type="Gene3D" id="3.40.1080.10">
    <property type="entry name" value="Glutaconate Coenzyme A-transferase"/>
    <property type="match status" value="1"/>
</dbReference>
<dbReference type="OrthoDB" id="147145at2157"/>
<dbReference type="Proteomes" id="UP000308037">
    <property type="component" value="Unassembled WGS sequence"/>
</dbReference>
<dbReference type="SUPFAM" id="SSF100950">
    <property type="entry name" value="NagB/RpiA/CoA transferase-like"/>
    <property type="match status" value="2"/>
</dbReference>
<dbReference type="PANTHER" id="PTHR21432">
    <property type="entry name" value="ACETYL-COA HYDROLASE-RELATED"/>
    <property type="match status" value="1"/>
</dbReference>
<keyword evidence="2" id="KW-0808">Transferase</keyword>
<feature type="domain" description="Acetyl-CoA hydrolase/transferase C-terminal" evidence="4">
    <location>
        <begin position="291"/>
        <end position="441"/>
    </location>
</feature>
<dbReference type="PANTHER" id="PTHR21432:SF20">
    <property type="entry name" value="ACETYL-COA HYDROLASE"/>
    <property type="match status" value="1"/>
</dbReference>
<organism evidence="5 6">
    <name type="scientific">Natronomonas salsuginis</name>
    <dbReference type="NCBI Taxonomy" id="2217661"/>
    <lineage>
        <taxon>Archaea</taxon>
        <taxon>Methanobacteriati</taxon>
        <taxon>Methanobacteriota</taxon>
        <taxon>Stenosarchaea group</taxon>
        <taxon>Halobacteria</taxon>
        <taxon>Halobacteriales</taxon>
        <taxon>Natronomonadaceae</taxon>
        <taxon>Natronomonas</taxon>
    </lineage>
</organism>
<evidence type="ECO:0000259" key="3">
    <source>
        <dbReference type="Pfam" id="PF02550"/>
    </source>
</evidence>
<dbReference type="InterPro" id="IPR037171">
    <property type="entry name" value="NagB/RpiA_transferase-like"/>
</dbReference>
<evidence type="ECO:0000256" key="2">
    <source>
        <dbReference type="ARBA" id="ARBA00022679"/>
    </source>
</evidence>
<dbReference type="RefSeq" id="WP_137277071.1">
    <property type="nucleotide sequence ID" value="NZ_QKNX01000005.1"/>
</dbReference>
<sequence>MAELKELSLVICCPRKYKFLNMAKNLEDFELKDNDLLLTRGPYSGELFRDILDSNANATALIMGPTLDREGGFSIKDFAEQSNNIDVILTSPRGDSKSAYDDGTVDFMPVKLNDYPGVIKKLAHKNERTVGILETTQPSDGKVYPGISAVAVPEIIEAADVLVAEMNELQPKVNGLSYKYDIFDYVRECSVPLPKQPIPEPDDSFMKIGENIANLIPDTGTIQIGFGKIPNAIGQCLTPEKNLGLHSGLVTPVIKDLIERDIITKGSGVLPSVDDCPLGSPGLTIAALGDSQEFYEWLENTNYIELRGMEQTHDPQLVSTIDDFVAINSGVEVDLNGQVNGERINGQQIAGPGGQPIFFNIARKSKNGKAIIALPSQTNSGYSKIVSGISKKNIVTTPRYNIDYVVTEQGTADVQFQTEKESTQQILQVAHPEHRDRLKDNIT</sequence>
<evidence type="ECO:0000313" key="5">
    <source>
        <dbReference type="EMBL" id="TKR25036.1"/>
    </source>
</evidence>
<dbReference type="AlphaFoldDB" id="A0A4U5JA33"/>
<name>A0A4U5JA33_9EURY</name>
<evidence type="ECO:0000259" key="4">
    <source>
        <dbReference type="Pfam" id="PF13336"/>
    </source>
</evidence>
<dbReference type="Gene3D" id="3.30.750.70">
    <property type="entry name" value="4-hydroxybutyrate coenzyme like domains"/>
    <property type="match status" value="1"/>
</dbReference>
<comment type="caution">
    <text evidence="5">The sequence shown here is derived from an EMBL/GenBank/DDBJ whole genome shotgun (WGS) entry which is preliminary data.</text>
</comment>
<dbReference type="InterPro" id="IPR038460">
    <property type="entry name" value="AcetylCoA_hyd_C_sf"/>
</dbReference>
<dbReference type="Gene3D" id="3.40.1080.20">
    <property type="entry name" value="Acetyl-CoA hydrolase/transferase C-terminal domain"/>
    <property type="match status" value="1"/>
</dbReference>
<proteinExistence type="inferred from homology"/>
<gene>
    <name evidence="5" type="ORF">DM868_11740</name>
</gene>
<dbReference type="GO" id="GO:0008775">
    <property type="term" value="F:acetate CoA-transferase activity"/>
    <property type="evidence" value="ECO:0007669"/>
    <property type="project" value="InterPro"/>
</dbReference>
<dbReference type="InterPro" id="IPR026888">
    <property type="entry name" value="AcetylCoA_hyd_C"/>
</dbReference>
<dbReference type="EMBL" id="QKNX01000005">
    <property type="protein sequence ID" value="TKR25036.1"/>
    <property type="molecule type" value="Genomic_DNA"/>
</dbReference>